<evidence type="ECO:0000313" key="2">
    <source>
        <dbReference type="Proteomes" id="UP000807716"/>
    </source>
</evidence>
<proteinExistence type="predicted"/>
<gene>
    <name evidence="1" type="ORF">DFQ27_000953</name>
</gene>
<accession>A0A9P6PMR7</accession>
<dbReference type="AlphaFoldDB" id="A0A9P6PMR7"/>
<dbReference type="Proteomes" id="UP000807716">
    <property type="component" value="Unassembled WGS sequence"/>
</dbReference>
<keyword evidence="2" id="KW-1185">Reference proteome</keyword>
<name>A0A9P6PMR7_9FUNG</name>
<reference evidence="1" key="1">
    <citation type="journal article" date="2020" name="Fungal Divers.">
        <title>Resolving the Mortierellaceae phylogeny through synthesis of multi-gene phylogenetics and phylogenomics.</title>
        <authorList>
            <person name="Vandepol N."/>
            <person name="Liber J."/>
            <person name="Desiro A."/>
            <person name="Na H."/>
            <person name="Kennedy M."/>
            <person name="Barry K."/>
            <person name="Grigoriev I.V."/>
            <person name="Miller A.N."/>
            <person name="O'Donnell K."/>
            <person name="Stajich J.E."/>
            <person name="Bonito G."/>
        </authorList>
    </citation>
    <scope>NUCLEOTIDE SEQUENCE</scope>
    <source>
        <strain evidence="1">BC1065</strain>
    </source>
</reference>
<dbReference type="OrthoDB" id="10664507at2759"/>
<comment type="caution">
    <text evidence="1">The sequence shown here is derived from an EMBL/GenBank/DDBJ whole genome shotgun (WGS) entry which is preliminary data.</text>
</comment>
<feature type="non-terminal residue" evidence="1">
    <location>
        <position position="185"/>
    </location>
</feature>
<organism evidence="1 2">
    <name type="scientific">Actinomortierella ambigua</name>
    <dbReference type="NCBI Taxonomy" id="1343610"/>
    <lineage>
        <taxon>Eukaryota</taxon>
        <taxon>Fungi</taxon>
        <taxon>Fungi incertae sedis</taxon>
        <taxon>Mucoromycota</taxon>
        <taxon>Mortierellomycotina</taxon>
        <taxon>Mortierellomycetes</taxon>
        <taxon>Mortierellales</taxon>
        <taxon>Mortierellaceae</taxon>
        <taxon>Actinomortierella</taxon>
    </lineage>
</organism>
<protein>
    <submittedName>
        <fullName evidence="1">Uncharacterized protein</fullName>
    </submittedName>
</protein>
<evidence type="ECO:0000313" key="1">
    <source>
        <dbReference type="EMBL" id="KAG0248351.1"/>
    </source>
</evidence>
<sequence length="185" mass="21344">MPEYTSDGPLPPSQFVRELHDKGRAALGEAEFDRDAHRYFLTYVKDVTVRGNWQAEVNRLVQAAKSRGDIIPEEPDWNTCSKAFITVTFSTQQRRDCVHEIVRKGLRPYESYKDYASRVRQEVRNYDLEDEASVFLAGLRKSVPDAMDHLLTKLQNKTNDYTITEIKDFQEFCSLLGAMNGPVYQ</sequence>
<dbReference type="EMBL" id="JAAAJB010001285">
    <property type="protein sequence ID" value="KAG0248351.1"/>
    <property type="molecule type" value="Genomic_DNA"/>
</dbReference>